<accession>A0AAN6ER28</accession>
<evidence type="ECO:0000313" key="3">
    <source>
        <dbReference type="Proteomes" id="UP001161757"/>
    </source>
</evidence>
<evidence type="ECO:0000313" key="2">
    <source>
        <dbReference type="EMBL" id="KAJ8989229.1"/>
    </source>
</evidence>
<feature type="compositionally biased region" description="Basic and acidic residues" evidence="1">
    <location>
        <begin position="46"/>
        <end position="65"/>
    </location>
</feature>
<feature type="region of interest" description="Disordered" evidence="1">
    <location>
        <begin position="1"/>
        <end position="122"/>
    </location>
</feature>
<dbReference type="EMBL" id="JAJGCB010000015">
    <property type="protein sequence ID" value="KAJ8989229.1"/>
    <property type="molecule type" value="Genomic_DNA"/>
</dbReference>
<reference evidence="2" key="1">
    <citation type="submission" date="2023-01" db="EMBL/GenBank/DDBJ databases">
        <title>Exophiala dermititidis isolated from Cystic Fibrosis Patient.</title>
        <authorList>
            <person name="Kurbessoian T."/>
            <person name="Crocker A."/>
            <person name="Murante D."/>
            <person name="Hogan D.A."/>
            <person name="Stajich J.E."/>
        </authorList>
    </citation>
    <scope>NUCLEOTIDE SEQUENCE</scope>
    <source>
        <strain evidence="2">Ex8</strain>
    </source>
</reference>
<protein>
    <submittedName>
        <fullName evidence="2">Uncharacterized protein</fullName>
    </submittedName>
</protein>
<feature type="region of interest" description="Disordered" evidence="1">
    <location>
        <begin position="144"/>
        <end position="166"/>
    </location>
</feature>
<dbReference type="Proteomes" id="UP001161757">
    <property type="component" value="Unassembled WGS sequence"/>
</dbReference>
<dbReference type="AlphaFoldDB" id="A0AAN6ER28"/>
<feature type="compositionally biased region" description="Basic and acidic residues" evidence="1">
    <location>
        <begin position="74"/>
        <end position="113"/>
    </location>
</feature>
<gene>
    <name evidence="2" type="ORF">HRR80_006953</name>
</gene>
<proteinExistence type="predicted"/>
<organism evidence="2 3">
    <name type="scientific">Exophiala dermatitidis</name>
    <name type="common">Black yeast-like fungus</name>
    <name type="synonym">Wangiella dermatitidis</name>
    <dbReference type="NCBI Taxonomy" id="5970"/>
    <lineage>
        <taxon>Eukaryota</taxon>
        <taxon>Fungi</taxon>
        <taxon>Dikarya</taxon>
        <taxon>Ascomycota</taxon>
        <taxon>Pezizomycotina</taxon>
        <taxon>Eurotiomycetes</taxon>
        <taxon>Chaetothyriomycetidae</taxon>
        <taxon>Chaetothyriales</taxon>
        <taxon>Herpotrichiellaceae</taxon>
        <taxon>Exophiala</taxon>
    </lineage>
</organism>
<sequence length="198" mass="21977">MPGNASPDHRPQSEKPAFASDVQSGAAHRARSASIWKHICFAATRSRPDRSDRTIKHRMREEAKARKSAQAQELRAHHEAVLRARERTRKASKDRADKYKQDKKAQKEQEKRTQSYYSGGSAWGFDPNAGTLRSGHDHLTAVRQASKAENSNQGAHDAAEARPVRGQTWGVQYGKFSKHVECGAPSLQPCPNKPAEGC</sequence>
<evidence type="ECO:0000256" key="1">
    <source>
        <dbReference type="SAM" id="MobiDB-lite"/>
    </source>
</evidence>
<comment type="caution">
    <text evidence="2">The sequence shown here is derived from an EMBL/GenBank/DDBJ whole genome shotgun (WGS) entry which is preliminary data.</text>
</comment>
<name>A0AAN6ER28_EXODE</name>